<evidence type="ECO:0000313" key="3">
    <source>
        <dbReference type="Proteomes" id="UP000245133"/>
    </source>
</evidence>
<dbReference type="Proteomes" id="UP000245133">
    <property type="component" value="Unassembled WGS sequence"/>
</dbReference>
<feature type="transmembrane region" description="Helical" evidence="1">
    <location>
        <begin position="74"/>
        <end position="93"/>
    </location>
</feature>
<feature type="transmembrane region" description="Helical" evidence="1">
    <location>
        <begin position="105"/>
        <end position="124"/>
    </location>
</feature>
<keyword evidence="1" id="KW-1133">Transmembrane helix</keyword>
<protein>
    <submittedName>
        <fullName evidence="2">Sodium bicarbonate cotransporter membrane protein</fullName>
    </submittedName>
</protein>
<proteinExistence type="predicted"/>
<feature type="transmembrane region" description="Helical" evidence="1">
    <location>
        <begin position="12"/>
        <end position="32"/>
    </location>
</feature>
<feature type="transmembrane region" description="Helical" evidence="1">
    <location>
        <begin position="231"/>
        <end position="253"/>
    </location>
</feature>
<feature type="transmembrane region" description="Helical" evidence="1">
    <location>
        <begin position="265"/>
        <end position="288"/>
    </location>
</feature>
<accession>A0A2P2DV95</accession>
<feature type="transmembrane region" description="Helical" evidence="1">
    <location>
        <begin position="176"/>
        <end position="193"/>
    </location>
</feature>
<feature type="transmembrane region" description="Helical" evidence="1">
    <location>
        <begin position="144"/>
        <end position="164"/>
    </location>
</feature>
<dbReference type="Pfam" id="PF05982">
    <property type="entry name" value="Sbt_1"/>
    <property type="match status" value="1"/>
</dbReference>
<sequence>MIKSDLKFPDGMYTGLTIYLLLAIGMKGGVKLSQTPLETFYKPAFAAMYLCISIPVIAYFLLTKLGKYDMKNAAALAAHYGSVSAVTFSEALAFLDTLQITYEGFMPSLLAIMEVPAILVALMLVKSKMKGEDGSWKKVLHELFAGKGTVLLIGGLLIGIISGKKGHEQFAPLFDVPFRGVLILFLLEVGLVTGRRLGDLRTAGFFLIAFGILFPIFNAFVGILLGKLAGLSMGGAMVLGTLSGSASYIAAPSAIRIAIPEASPAYYLTASLAITFPFHLSLGIPLYLGFAKYIFG</sequence>
<dbReference type="AlphaFoldDB" id="A0A2P2DV95"/>
<keyword evidence="1" id="KW-0472">Membrane</keyword>
<name>A0A2P2DV95_9LEPT</name>
<dbReference type="InterPro" id="IPR010293">
    <property type="entry name" value="Sbt_1"/>
</dbReference>
<organism evidence="2 3">
    <name type="scientific">Leptospira ryugenii</name>
    <dbReference type="NCBI Taxonomy" id="1917863"/>
    <lineage>
        <taxon>Bacteria</taxon>
        <taxon>Pseudomonadati</taxon>
        <taxon>Spirochaetota</taxon>
        <taxon>Spirochaetia</taxon>
        <taxon>Leptospirales</taxon>
        <taxon>Leptospiraceae</taxon>
        <taxon>Leptospira</taxon>
    </lineage>
</organism>
<evidence type="ECO:0000256" key="1">
    <source>
        <dbReference type="SAM" id="Phobius"/>
    </source>
</evidence>
<feature type="transmembrane region" description="Helical" evidence="1">
    <location>
        <begin position="205"/>
        <end position="225"/>
    </location>
</feature>
<comment type="caution">
    <text evidence="2">The sequence shown here is derived from an EMBL/GenBank/DDBJ whole genome shotgun (WGS) entry which is preliminary data.</text>
</comment>
<feature type="transmembrane region" description="Helical" evidence="1">
    <location>
        <begin position="44"/>
        <end position="62"/>
    </location>
</feature>
<keyword evidence="1" id="KW-0812">Transmembrane</keyword>
<reference evidence="2 3" key="1">
    <citation type="submission" date="2018-02" db="EMBL/GenBank/DDBJ databases">
        <title>Novel Leptospira species isolated from soil and water in Japan.</title>
        <authorList>
            <person name="Nakao R."/>
            <person name="Masuzawa T."/>
        </authorList>
    </citation>
    <scope>NUCLEOTIDE SEQUENCE [LARGE SCALE GENOMIC DNA]</scope>
    <source>
        <strain evidence="2 3">YH101</strain>
    </source>
</reference>
<keyword evidence="3" id="KW-1185">Reference proteome</keyword>
<dbReference type="PANTHER" id="PTHR40400:SF1">
    <property type="entry name" value="SLR1512 PROTEIN"/>
    <property type="match status" value="1"/>
</dbReference>
<dbReference type="PANTHER" id="PTHR40400">
    <property type="entry name" value="SLR1512 PROTEIN"/>
    <property type="match status" value="1"/>
</dbReference>
<dbReference type="EMBL" id="BFBB01000001">
    <property type="protein sequence ID" value="GBF48552.1"/>
    <property type="molecule type" value="Genomic_DNA"/>
</dbReference>
<evidence type="ECO:0000313" key="2">
    <source>
        <dbReference type="EMBL" id="GBF48552.1"/>
    </source>
</evidence>
<gene>
    <name evidence="2" type="ORF">LPTSP4_00510</name>
</gene>